<evidence type="ECO:0000313" key="3">
    <source>
        <dbReference type="Proteomes" id="UP000472267"/>
    </source>
</evidence>
<dbReference type="Ensembl" id="ENSSFAT00005041028.1">
    <property type="protein sequence ID" value="ENSSFAP00005039556.1"/>
    <property type="gene ID" value="ENSSFAG00005019779.1"/>
</dbReference>
<sequence>WTVSWSISRSVGSTGCVISRYTVCEWNELSPPASGRPGCVYHPGPAAVLGGAPLNPLWRRLSARPSGFCAACRLSSGAALHVKTLQTGWRSRMFATPPPSSSAGRRLQDPPAGSRTQNSPEHRTVQNSPEQSRRGCGTVQASHEEPDPRVLLSLSGLKENVLITVK</sequence>
<protein>
    <submittedName>
        <fullName evidence="2">Uncharacterized protein</fullName>
    </submittedName>
</protein>
<feature type="region of interest" description="Disordered" evidence="1">
    <location>
        <begin position="90"/>
        <end position="147"/>
    </location>
</feature>
<feature type="compositionally biased region" description="Polar residues" evidence="1">
    <location>
        <begin position="114"/>
        <end position="130"/>
    </location>
</feature>
<accession>A0A672ICV1</accession>
<dbReference type="AlphaFoldDB" id="A0A672ICV1"/>
<reference evidence="2" key="2">
    <citation type="submission" date="2025-08" db="UniProtKB">
        <authorList>
            <consortium name="Ensembl"/>
        </authorList>
    </citation>
    <scope>IDENTIFICATION</scope>
</reference>
<keyword evidence="3" id="KW-1185">Reference proteome</keyword>
<dbReference type="InParanoid" id="A0A672ICV1"/>
<name>A0A672ICV1_SALFA</name>
<evidence type="ECO:0000256" key="1">
    <source>
        <dbReference type="SAM" id="MobiDB-lite"/>
    </source>
</evidence>
<dbReference type="Proteomes" id="UP000472267">
    <property type="component" value="Chromosome 17"/>
</dbReference>
<organism evidence="2 3">
    <name type="scientific">Salarias fasciatus</name>
    <name type="common">Jewelled blenny</name>
    <name type="synonym">Blennius fasciatus</name>
    <dbReference type="NCBI Taxonomy" id="181472"/>
    <lineage>
        <taxon>Eukaryota</taxon>
        <taxon>Metazoa</taxon>
        <taxon>Chordata</taxon>
        <taxon>Craniata</taxon>
        <taxon>Vertebrata</taxon>
        <taxon>Euteleostomi</taxon>
        <taxon>Actinopterygii</taxon>
        <taxon>Neopterygii</taxon>
        <taxon>Teleostei</taxon>
        <taxon>Neoteleostei</taxon>
        <taxon>Acanthomorphata</taxon>
        <taxon>Ovalentaria</taxon>
        <taxon>Blenniimorphae</taxon>
        <taxon>Blenniiformes</taxon>
        <taxon>Blennioidei</taxon>
        <taxon>Blenniidae</taxon>
        <taxon>Salariinae</taxon>
        <taxon>Salarias</taxon>
    </lineage>
</organism>
<reference evidence="2" key="1">
    <citation type="submission" date="2019-06" db="EMBL/GenBank/DDBJ databases">
        <authorList>
            <consortium name="Wellcome Sanger Institute Data Sharing"/>
        </authorList>
    </citation>
    <scope>NUCLEOTIDE SEQUENCE [LARGE SCALE GENOMIC DNA]</scope>
</reference>
<proteinExistence type="predicted"/>
<reference evidence="2" key="3">
    <citation type="submission" date="2025-09" db="UniProtKB">
        <authorList>
            <consortium name="Ensembl"/>
        </authorList>
    </citation>
    <scope>IDENTIFICATION</scope>
</reference>
<evidence type="ECO:0000313" key="2">
    <source>
        <dbReference type="Ensembl" id="ENSSFAP00005039556.1"/>
    </source>
</evidence>